<dbReference type="OrthoDB" id="5557314at2759"/>
<reference evidence="2 3" key="2">
    <citation type="submission" date="2016-08" db="EMBL/GenBank/DDBJ databases">
        <title>Pervasive Adenine N6-methylation of Active Genes in Fungi.</title>
        <authorList>
            <consortium name="DOE Joint Genome Institute"/>
            <person name="Mondo S.J."/>
            <person name="Dannebaum R.O."/>
            <person name="Kuo R.C."/>
            <person name="Labutti K."/>
            <person name="Haridas S."/>
            <person name="Kuo A."/>
            <person name="Salamov A."/>
            <person name="Ahrendt S.R."/>
            <person name="Lipzen A."/>
            <person name="Sullivan W."/>
            <person name="Andreopoulos W.B."/>
            <person name="Clum A."/>
            <person name="Lindquist E."/>
            <person name="Daum C."/>
            <person name="Ramamoorthy G.K."/>
            <person name="Gryganskyi A."/>
            <person name="Culley D."/>
            <person name="Magnuson J.K."/>
            <person name="James T.Y."/>
            <person name="O'Malley M.A."/>
            <person name="Stajich J.E."/>
            <person name="Spatafora J.W."/>
            <person name="Visel A."/>
            <person name="Grigoriev I.V."/>
        </authorList>
    </citation>
    <scope>NUCLEOTIDE SEQUENCE [LARGE SCALE GENOMIC DNA]</scope>
    <source>
        <strain evidence="3">finn</strain>
    </source>
</reference>
<dbReference type="EMBL" id="MCFH01000078">
    <property type="protein sequence ID" value="ORX41800.1"/>
    <property type="molecule type" value="Genomic_DNA"/>
</dbReference>
<sequence>MNTAYNNINTSIVAKPKRKRLVGIGQVQLKWLRFRCLDLEKTIDFYESIGMSLEYKKKKDFSDDCTLVFIFKNVILSEKDECDNVQLVFDYSSLYTGADSLEEIHNTKKRKAHLSGEYLLIYVHFIDRLIKRVSSRGIKSYIPLQENGGIKYIIYKDPNGIEVRIMEYPSQYLNENLLPVQWFSKLGYYTLPIPQAGVISEYLQSIFSVEQRSKNMFLTPAQEAVAAITASLIRRGDKDSSVVPEKKSDRRGSYIETINEDLNASSTNENKSKIHSTRVPSYRSENQKVKRKGFKILDYEDITFGLTRQQYYWLGDKDRNRKCTICLIQTTQEYQPTSNIARDKFNLISIGFKVPNLDTAIRQLNKDFEDIIDNDHVEPFQKGGFIRFNNILKIVGIELYSLNYVSNKIRKLRKLKNELGNKPVFREYRPYQDNAIDMNHLRGMARSFSDNALVPTKYITADHIRYQTSG</sequence>
<evidence type="ECO:0000259" key="1">
    <source>
        <dbReference type="PROSITE" id="PS51819"/>
    </source>
</evidence>
<reference evidence="2 3" key="1">
    <citation type="submission" date="2016-08" db="EMBL/GenBank/DDBJ databases">
        <title>Genomes of anaerobic fungi encode conserved fungal cellulosomes for biomass hydrolysis.</title>
        <authorList>
            <consortium name="DOE Joint Genome Institute"/>
            <person name="Haitjema C.H."/>
            <person name="Gilmore S.P."/>
            <person name="Henske J.K."/>
            <person name="Solomon K.V."/>
            <person name="De Groot R."/>
            <person name="Kuo A."/>
            <person name="Mondo S.J."/>
            <person name="Salamov A.A."/>
            <person name="Labutti K."/>
            <person name="Zhao Z."/>
            <person name="Chiniquy J."/>
            <person name="Barry K."/>
            <person name="Brewer H.M."/>
            <person name="Purvine S.O."/>
            <person name="Wright A.T."/>
            <person name="Boxma B."/>
            <person name="Van Alen T."/>
            <person name="Hackstein J.H."/>
            <person name="Baker S.E."/>
            <person name="Grigoriev I.V."/>
            <person name="O'Malley M.A."/>
        </authorList>
    </citation>
    <scope>NUCLEOTIDE SEQUENCE [LARGE SCALE GENOMIC DNA]</scope>
    <source>
        <strain evidence="3">finn</strain>
    </source>
</reference>
<dbReference type="InterPro" id="IPR037523">
    <property type="entry name" value="VOC_core"/>
</dbReference>
<protein>
    <recommendedName>
        <fullName evidence="1">VOC domain-containing protein</fullName>
    </recommendedName>
</protein>
<accession>A0A1Y1UX53</accession>
<name>A0A1Y1UX53_9FUNG</name>
<gene>
    <name evidence="2" type="ORF">BCR36DRAFT_338720</name>
</gene>
<dbReference type="Gene3D" id="3.10.180.10">
    <property type="entry name" value="2,3-Dihydroxybiphenyl 1,2-Dioxygenase, domain 1"/>
    <property type="match status" value="1"/>
</dbReference>
<feature type="domain" description="VOC" evidence="1">
    <location>
        <begin position="28"/>
        <end position="168"/>
    </location>
</feature>
<evidence type="ECO:0000313" key="3">
    <source>
        <dbReference type="Proteomes" id="UP000193719"/>
    </source>
</evidence>
<dbReference type="AlphaFoldDB" id="A0A1Y1UX53"/>
<organism evidence="2 3">
    <name type="scientific">Piromyces finnis</name>
    <dbReference type="NCBI Taxonomy" id="1754191"/>
    <lineage>
        <taxon>Eukaryota</taxon>
        <taxon>Fungi</taxon>
        <taxon>Fungi incertae sedis</taxon>
        <taxon>Chytridiomycota</taxon>
        <taxon>Chytridiomycota incertae sedis</taxon>
        <taxon>Neocallimastigomycetes</taxon>
        <taxon>Neocallimastigales</taxon>
        <taxon>Neocallimastigaceae</taxon>
        <taxon>Piromyces</taxon>
    </lineage>
</organism>
<evidence type="ECO:0000313" key="2">
    <source>
        <dbReference type="EMBL" id="ORX41800.1"/>
    </source>
</evidence>
<proteinExistence type="predicted"/>
<dbReference type="SUPFAM" id="SSF54593">
    <property type="entry name" value="Glyoxalase/Bleomycin resistance protein/Dihydroxybiphenyl dioxygenase"/>
    <property type="match status" value="1"/>
</dbReference>
<keyword evidence="3" id="KW-1185">Reference proteome</keyword>
<dbReference type="Proteomes" id="UP000193719">
    <property type="component" value="Unassembled WGS sequence"/>
</dbReference>
<dbReference type="InterPro" id="IPR029068">
    <property type="entry name" value="Glyas_Bleomycin-R_OHBP_Dase"/>
</dbReference>
<comment type="caution">
    <text evidence="2">The sequence shown here is derived from an EMBL/GenBank/DDBJ whole genome shotgun (WGS) entry which is preliminary data.</text>
</comment>
<dbReference type="PROSITE" id="PS51819">
    <property type="entry name" value="VOC"/>
    <property type="match status" value="1"/>
</dbReference>